<evidence type="ECO:0000313" key="3">
    <source>
        <dbReference type="Proteomes" id="UP000231823"/>
    </source>
</evidence>
<dbReference type="InterPro" id="IPR007880">
    <property type="entry name" value="Spiralin"/>
</dbReference>
<protein>
    <recommendedName>
        <fullName evidence="4">Lipoprotein</fullName>
    </recommendedName>
</protein>
<evidence type="ECO:0000256" key="1">
    <source>
        <dbReference type="SAM" id="SignalP"/>
    </source>
</evidence>
<evidence type="ECO:0000313" key="2">
    <source>
        <dbReference type="EMBL" id="AUB31793.1"/>
    </source>
</evidence>
<dbReference type="AlphaFoldDB" id="A0A2K8SEF7"/>
<organism evidence="2 3">
    <name type="scientific">Spiroplasma floricola 23-6</name>
    <dbReference type="NCBI Taxonomy" id="1336749"/>
    <lineage>
        <taxon>Bacteria</taxon>
        <taxon>Bacillati</taxon>
        <taxon>Mycoplasmatota</taxon>
        <taxon>Mollicutes</taxon>
        <taxon>Entomoplasmatales</taxon>
        <taxon>Spiroplasmataceae</taxon>
        <taxon>Spiroplasma</taxon>
    </lineage>
</organism>
<reference evidence="2 3" key="1">
    <citation type="submission" date="2017-12" db="EMBL/GenBank/DDBJ databases">
        <title>Complete genome sequence of Spiroplasma floricola 23-6 (ATCC 29989).</title>
        <authorList>
            <person name="Tsai Y.-M."/>
            <person name="Wu P.-S."/>
            <person name="Lo W.-S."/>
            <person name="Kuo C.-H."/>
        </authorList>
    </citation>
    <scope>NUCLEOTIDE SEQUENCE [LARGE SCALE GENOMIC DNA]</scope>
    <source>
        <strain evidence="2 3">23-6</strain>
    </source>
</reference>
<dbReference type="RefSeq" id="WP_211282845.1">
    <property type="nucleotide sequence ID" value="NZ_CP025057.1"/>
</dbReference>
<name>A0A2K8SEF7_9MOLU</name>
<dbReference type="PROSITE" id="PS51257">
    <property type="entry name" value="PROKAR_LIPOPROTEIN"/>
    <property type="match status" value="1"/>
</dbReference>
<gene>
    <name evidence="2" type="ORF">SFLOR_v1c07450</name>
</gene>
<keyword evidence="3" id="KW-1185">Reference proteome</keyword>
<accession>A0A2K8SEF7</accession>
<sequence>MKKLLGLLGAVGLVATTSATVVACGQKVETVSLTATKLSAETVVKSKKITADGTITFKLAEKSVLTVTVKEKSQKAGEVTIIVSTTADKLTDKEVKETVDVMHKAKDASKSTKATEPEKVASVEVKIGKKADAPAKVKLDSVDLSSFKATNDTSDTQVIDALKAVKGLEKISASDIKFTKTPATTSAEGSIKIDASSDSTIVEGSKTLVIAKLALVDLATVDLGSFKATNDTTNDQVITALKAVKGLEKISTSDVTITKTPATASAEGSIKIDAISTSTIVKGTKTLVIAKL</sequence>
<dbReference type="Proteomes" id="UP000231823">
    <property type="component" value="Chromosome"/>
</dbReference>
<feature type="chain" id="PRO_5014713579" description="Lipoprotein" evidence="1">
    <location>
        <begin position="24"/>
        <end position="292"/>
    </location>
</feature>
<dbReference type="Pfam" id="PF05215">
    <property type="entry name" value="Spiralin"/>
    <property type="match status" value="2"/>
</dbReference>
<keyword evidence="1" id="KW-0732">Signal</keyword>
<dbReference type="GO" id="GO:0016020">
    <property type="term" value="C:membrane"/>
    <property type="evidence" value="ECO:0007669"/>
    <property type="project" value="InterPro"/>
</dbReference>
<proteinExistence type="predicted"/>
<dbReference type="NCBIfam" id="NF038029">
    <property type="entry name" value="LP_plasma"/>
    <property type="match status" value="1"/>
</dbReference>
<evidence type="ECO:0008006" key="4">
    <source>
        <dbReference type="Google" id="ProtNLM"/>
    </source>
</evidence>
<dbReference type="InterPro" id="IPR054816">
    <property type="entry name" value="Lipoprotein_mollicutes-type_CS"/>
</dbReference>
<dbReference type="EMBL" id="CP025057">
    <property type="protein sequence ID" value="AUB31793.1"/>
    <property type="molecule type" value="Genomic_DNA"/>
</dbReference>
<feature type="signal peptide" evidence="1">
    <location>
        <begin position="1"/>
        <end position="23"/>
    </location>
</feature>
<dbReference type="KEGG" id="sfz:SFLOR_v1c07450"/>
<dbReference type="NCBIfam" id="NF045726">
    <property type="entry name" value="XXplasma_LP"/>
    <property type="match status" value="1"/>
</dbReference>